<proteinExistence type="predicted"/>
<gene>
    <name evidence="1" type="ORF">PEVE_00019064</name>
</gene>
<evidence type="ECO:0000313" key="2">
    <source>
        <dbReference type="Proteomes" id="UP001159427"/>
    </source>
</evidence>
<evidence type="ECO:0000313" key="1">
    <source>
        <dbReference type="EMBL" id="CAH3023377.1"/>
    </source>
</evidence>
<name>A0ABN8M1P3_9CNID</name>
<dbReference type="Proteomes" id="UP001159427">
    <property type="component" value="Unassembled WGS sequence"/>
</dbReference>
<dbReference type="EMBL" id="CALNXI010000258">
    <property type="protein sequence ID" value="CAH3023377.1"/>
    <property type="molecule type" value="Genomic_DNA"/>
</dbReference>
<protein>
    <submittedName>
        <fullName evidence="1">Uncharacterized protein</fullName>
    </submittedName>
</protein>
<comment type="caution">
    <text evidence="1">The sequence shown here is derived from an EMBL/GenBank/DDBJ whole genome shotgun (WGS) entry which is preliminary data.</text>
</comment>
<sequence>MGHALQSCALDHPDECTEMRAVYDIHSSMSTAISTATAEKQQAFKDQLDDFMRNFWEYVGHILRTKHQGDYYRYILKNLQPGEAVVVIDYKMKLELGMHAREVQRDWYGKRGISLQGFYVIAQVAPGERQIEVLDLWSEDTKQDAWFTQSALGVGFEWMEKVFPNLYLFSGKLFLCISSYCQKPESQLSKFAKASQFSALRVLFPNNGPHYHNTAVLLYLAEVNAAFNIKLLEYNNFEAGEGKTVLDTHFAHVSHKIVRWVRVGNNLDSGEQLANLLEV</sequence>
<reference evidence="1 2" key="1">
    <citation type="submission" date="2022-05" db="EMBL/GenBank/DDBJ databases">
        <authorList>
            <consortium name="Genoscope - CEA"/>
            <person name="William W."/>
        </authorList>
    </citation>
    <scope>NUCLEOTIDE SEQUENCE [LARGE SCALE GENOMIC DNA]</scope>
</reference>
<feature type="non-terminal residue" evidence="1">
    <location>
        <position position="279"/>
    </location>
</feature>
<organism evidence="1 2">
    <name type="scientific">Porites evermanni</name>
    <dbReference type="NCBI Taxonomy" id="104178"/>
    <lineage>
        <taxon>Eukaryota</taxon>
        <taxon>Metazoa</taxon>
        <taxon>Cnidaria</taxon>
        <taxon>Anthozoa</taxon>
        <taxon>Hexacorallia</taxon>
        <taxon>Scleractinia</taxon>
        <taxon>Fungiina</taxon>
        <taxon>Poritidae</taxon>
        <taxon>Porites</taxon>
    </lineage>
</organism>
<accession>A0ABN8M1P3</accession>
<keyword evidence="2" id="KW-1185">Reference proteome</keyword>